<sequence>MYIFFSILAFTFIIFIHELGHLFFARLFKVKVEVFSIGIGPSLFKIKIKDTEYRFSPIFLGGYCKLKGSEHLEHELRLNKQLEADKDSIFGISHFKRILIYFAGPLFNLIFALIVFIVIEMIGIVYPDYSNKIIVINKNALSKFRDGDVILNVDNTNIKYYSDLKKVLPLKNSKVTFTVLRDGENISFEDNTSLDKFLEEINPWIDLVVAKVKINSSAEVAGLQPNDRIVSINDVSISNNRDLDDLISKLDVNVVDIKYERDGEILTSKLVFQDINKNLGIYLLPGLKRLVRADNLVIAFTKSFNKVLDILGRILYSIIELFTNFRSNSKNITGPVGMINIFAGSFSFGVLYWLDTLAIFNLLIAGMNLFFVVIPMLDGGQILISFIELVRGKRFKAKIIYYFYLFGILMMLILFILGLLNDLSNF</sequence>
<dbReference type="Pfam" id="PF17820">
    <property type="entry name" value="PDZ_6"/>
    <property type="match status" value="1"/>
</dbReference>
<dbReference type="STRING" id="412419.BDU_121"/>
<proteinExistence type="inferred from homology"/>
<evidence type="ECO:0000256" key="4">
    <source>
        <dbReference type="ARBA" id="ARBA00022670"/>
    </source>
</evidence>
<evidence type="ECO:0000256" key="5">
    <source>
        <dbReference type="ARBA" id="ARBA00022692"/>
    </source>
</evidence>
<dbReference type="GO" id="GO:0004222">
    <property type="term" value="F:metalloendopeptidase activity"/>
    <property type="evidence" value="ECO:0007669"/>
    <property type="project" value="InterPro"/>
</dbReference>
<dbReference type="EC" id="3.4.24.-" evidence="11"/>
<dbReference type="AlphaFoldDB" id="B5RLJ2"/>
<feature type="transmembrane region" description="Helical" evidence="11">
    <location>
        <begin position="98"/>
        <end position="126"/>
    </location>
</feature>
<keyword evidence="8 11" id="KW-1133">Transmembrane helix</keyword>
<feature type="transmembrane region" description="Helical" evidence="11">
    <location>
        <begin position="399"/>
        <end position="420"/>
    </location>
</feature>
<dbReference type="KEGG" id="bdu:BDU_121"/>
<dbReference type="PANTHER" id="PTHR42837">
    <property type="entry name" value="REGULATOR OF SIGMA-E PROTEASE RSEP"/>
    <property type="match status" value="1"/>
</dbReference>
<evidence type="ECO:0000256" key="2">
    <source>
        <dbReference type="ARBA" id="ARBA00004141"/>
    </source>
</evidence>
<comment type="cofactor">
    <cofactor evidence="1 11">
        <name>Zn(2+)</name>
        <dbReference type="ChEBI" id="CHEBI:29105"/>
    </cofactor>
</comment>
<dbReference type="Gene3D" id="2.30.42.10">
    <property type="match status" value="2"/>
</dbReference>
<reference evidence="13 14" key="1">
    <citation type="journal article" date="2008" name="PLoS Genet.">
        <title>The genome of Borrelia recurrentis, the agent of deadly louse-borne relapsing fever, is a degraded subset of tick-borne Borrelia duttonii.</title>
        <authorList>
            <person name="Lescot M."/>
            <person name="Audic S."/>
            <person name="Robert C."/>
            <person name="Nguyen T.T."/>
            <person name="Blanc G."/>
            <person name="Cutler S.J."/>
            <person name="Wincker P."/>
            <person name="Couloux A."/>
            <person name="Claverie J.-M."/>
            <person name="Raoult D."/>
            <person name="Drancourt M."/>
        </authorList>
    </citation>
    <scope>NUCLEOTIDE SEQUENCE [LARGE SCALE GENOMIC DNA]</scope>
    <source>
        <strain evidence="13 14">Ly</strain>
    </source>
</reference>
<dbReference type="InterPro" id="IPR008915">
    <property type="entry name" value="Peptidase_M50"/>
</dbReference>
<evidence type="ECO:0000256" key="6">
    <source>
        <dbReference type="ARBA" id="ARBA00022801"/>
    </source>
</evidence>
<gene>
    <name evidence="13" type="ordered locus">BDU_121</name>
</gene>
<dbReference type="EMBL" id="CP000976">
    <property type="protein sequence ID" value="ACH93077.1"/>
    <property type="molecule type" value="Genomic_DNA"/>
</dbReference>
<evidence type="ECO:0000256" key="8">
    <source>
        <dbReference type="ARBA" id="ARBA00022989"/>
    </source>
</evidence>
<keyword evidence="4 13" id="KW-0645">Protease</keyword>
<dbReference type="RefSeq" id="WP_012537889.1">
    <property type="nucleotide sequence ID" value="NC_011229.1"/>
</dbReference>
<dbReference type="GO" id="GO:0046872">
    <property type="term" value="F:metal ion binding"/>
    <property type="evidence" value="ECO:0007669"/>
    <property type="project" value="UniProtKB-KW"/>
</dbReference>
<feature type="domain" description="PDZ" evidence="12">
    <location>
        <begin position="120"/>
        <end position="183"/>
    </location>
</feature>
<evidence type="ECO:0000259" key="12">
    <source>
        <dbReference type="SMART" id="SM00228"/>
    </source>
</evidence>
<feature type="transmembrane region" description="Helical" evidence="11">
    <location>
        <begin position="7"/>
        <end position="28"/>
    </location>
</feature>
<keyword evidence="11" id="KW-0479">Metal-binding</keyword>
<dbReference type="SUPFAM" id="SSF50156">
    <property type="entry name" value="PDZ domain-like"/>
    <property type="match status" value="2"/>
</dbReference>
<feature type="transmembrane region" description="Helical" evidence="11">
    <location>
        <begin position="360"/>
        <end position="387"/>
    </location>
</feature>
<evidence type="ECO:0000256" key="7">
    <source>
        <dbReference type="ARBA" id="ARBA00022833"/>
    </source>
</evidence>
<dbReference type="HOGENOM" id="CLU_025778_0_0_12"/>
<evidence type="ECO:0000256" key="3">
    <source>
        <dbReference type="ARBA" id="ARBA00007931"/>
    </source>
</evidence>
<feature type="transmembrane region" description="Helical" evidence="11">
    <location>
        <begin position="336"/>
        <end position="354"/>
    </location>
</feature>
<evidence type="ECO:0000256" key="11">
    <source>
        <dbReference type="RuleBase" id="RU362031"/>
    </source>
</evidence>
<dbReference type="InterPro" id="IPR004387">
    <property type="entry name" value="Pept_M50_Zn"/>
</dbReference>
<dbReference type="OrthoDB" id="9782003at2"/>
<organism evidence="13 14">
    <name type="scientific">Borrelia duttonii (strain Ly)</name>
    <dbReference type="NCBI Taxonomy" id="412419"/>
    <lineage>
        <taxon>Bacteria</taxon>
        <taxon>Pseudomonadati</taxon>
        <taxon>Spirochaetota</taxon>
        <taxon>Spirochaetia</taxon>
        <taxon>Spirochaetales</taxon>
        <taxon>Borreliaceae</taxon>
        <taxon>Borrelia</taxon>
    </lineage>
</organism>
<keyword evidence="10 11" id="KW-0472">Membrane</keyword>
<dbReference type="GO" id="GO:0006508">
    <property type="term" value="P:proteolysis"/>
    <property type="evidence" value="ECO:0007669"/>
    <property type="project" value="UniProtKB-KW"/>
</dbReference>
<name>B5RLJ2_BORDL</name>
<dbReference type="CDD" id="cd06163">
    <property type="entry name" value="S2P-M50_PDZ_RseP-like"/>
    <property type="match status" value="1"/>
</dbReference>
<dbReference type="Proteomes" id="UP000000611">
    <property type="component" value="Chromosome"/>
</dbReference>
<accession>B5RLJ2</accession>
<keyword evidence="14" id="KW-1185">Reference proteome</keyword>
<keyword evidence="7 11" id="KW-0862">Zinc</keyword>
<evidence type="ECO:0000256" key="9">
    <source>
        <dbReference type="ARBA" id="ARBA00023049"/>
    </source>
</evidence>
<protein>
    <recommendedName>
        <fullName evidence="11">Zinc metalloprotease</fullName>
        <ecNumber evidence="11">3.4.24.-</ecNumber>
    </recommendedName>
</protein>
<keyword evidence="9 11" id="KW-0482">Metalloprotease</keyword>
<feature type="domain" description="PDZ" evidence="12">
    <location>
        <begin position="184"/>
        <end position="263"/>
    </location>
</feature>
<dbReference type="NCBIfam" id="TIGR00054">
    <property type="entry name" value="RIP metalloprotease RseP"/>
    <property type="match status" value="1"/>
</dbReference>
<dbReference type="InterPro" id="IPR001478">
    <property type="entry name" value="PDZ"/>
</dbReference>
<evidence type="ECO:0000313" key="13">
    <source>
        <dbReference type="EMBL" id="ACH93077.1"/>
    </source>
</evidence>
<dbReference type="PANTHER" id="PTHR42837:SF2">
    <property type="entry name" value="MEMBRANE METALLOPROTEASE ARASP2, CHLOROPLASTIC-RELATED"/>
    <property type="match status" value="1"/>
</dbReference>
<evidence type="ECO:0000256" key="10">
    <source>
        <dbReference type="ARBA" id="ARBA00023136"/>
    </source>
</evidence>
<comment type="subcellular location">
    <subcellularLocation>
        <location evidence="2">Membrane</location>
        <topology evidence="2">Multi-pass membrane protein</topology>
    </subcellularLocation>
</comment>
<dbReference type="InterPro" id="IPR036034">
    <property type="entry name" value="PDZ_sf"/>
</dbReference>
<dbReference type="eggNOG" id="COG0750">
    <property type="taxonomic scope" value="Bacteria"/>
</dbReference>
<dbReference type="GO" id="GO:0016020">
    <property type="term" value="C:membrane"/>
    <property type="evidence" value="ECO:0007669"/>
    <property type="project" value="UniProtKB-SubCell"/>
</dbReference>
<evidence type="ECO:0000313" key="14">
    <source>
        <dbReference type="Proteomes" id="UP000000611"/>
    </source>
</evidence>
<keyword evidence="6 11" id="KW-0378">Hydrolase</keyword>
<dbReference type="SMART" id="SM00228">
    <property type="entry name" value="PDZ"/>
    <property type="match status" value="2"/>
</dbReference>
<dbReference type="Pfam" id="PF02163">
    <property type="entry name" value="Peptidase_M50"/>
    <property type="match status" value="1"/>
</dbReference>
<evidence type="ECO:0000256" key="1">
    <source>
        <dbReference type="ARBA" id="ARBA00001947"/>
    </source>
</evidence>
<dbReference type="InterPro" id="IPR041489">
    <property type="entry name" value="PDZ_6"/>
</dbReference>
<keyword evidence="5 11" id="KW-0812">Transmembrane</keyword>
<comment type="similarity">
    <text evidence="3 11">Belongs to the peptidase M50B family.</text>
</comment>